<dbReference type="InterPro" id="IPR028994">
    <property type="entry name" value="Integrin_alpha_N"/>
</dbReference>
<protein>
    <recommendedName>
        <fullName evidence="6">DUF2510 domain-containing protein</fullName>
    </recommendedName>
</protein>
<keyword evidence="5" id="KW-1185">Reference proteome</keyword>
<dbReference type="EMBL" id="VUJW01000010">
    <property type="protein sequence ID" value="KAA1425893.1"/>
    <property type="molecule type" value="Genomic_DNA"/>
</dbReference>
<feature type="compositionally biased region" description="Basic and acidic residues" evidence="2">
    <location>
        <begin position="20"/>
        <end position="36"/>
    </location>
</feature>
<accession>A0A5B1LZ01</accession>
<reference evidence="4 5" key="2">
    <citation type="submission" date="2019-09" db="EMBL/GenBank/DDBJ databases">
        <authorList>
            <person name="Jin C."/>
        </authorList>
    </citation>
    <scope>NUCLEOTIDE SEQUENCE [LARGE SCALE GENOMIC DNA]</scope>
    <source>
        <strain evidence="4 5">BN140041</strain>
    </source>
</reference>
<feature type="transmembrane region" description="Helical" evidence="3">
    <location>
        <begin position="104"/>
        <end position="128"/>
    </location>
</feature>
<feature type="region of interest" description="Disordered" evidence="2">
    <location>
        <begin position="1"/>
        <end position="98"/>
    </location>
</feature>
<feature type="compositionally biased region" description="Pro residues" evidence="2">
    <location>
        <begin position="73"/>
        <end position="98"/>
    </location>
</feature>
<comment type="caution">
    <text evidence="4">The sequence shown here is derived from an EMBL/GenBank/DDBJ whole genome shotgun (WGS) entry which is preliminary data.</text>
</comment>
<keyword evidence="3" id="KW-0472">Membrane</keyword>
<keyword evidence="3" id="KW-1133">Transmembrane helix</keyword>
<feature type="region of interest" description="Disordered" evidence="2">
    <location>
        <begin position="131"/>
        <end position="164"/>
    </location>
</feature>
<name>A0A5B1LZ01_9ACTN</name>
<sequence>MTIGDGGSGAPPGWYPDGPGWERRWDGAAWTADRRPVPPPSPQRPGPPPGPPGDSAAPPTAFRPVAPNAGPGPVAPSGPPPGAPFGAPGPSPYSTPPPARKKSLLWLWIALAVVLVVVIASVATLLVVQPWSDDDGGEKEAGGGEETTEPTDGPTDAAVRGDLDGDGRGDVLGRYYDDTENRLTLTNADGTFELAQEPTQQEENLIVGDFDGDGASDIGSWFDASGTLQFEVEDTELSLTQEFDLWFKVAAIKAAFGDFDGDGLVDIAAYGQQHRSQVAVWVLHNNGEGFDEPEKWAALPNATYGSTELIVGDFNGDASDDVMAVVPNEPVVRGDFDSYYWYGDFGVTPLIAGPGSFARGGIAAIETDLYDQEYAVGDFDGDGKETLVADNYFEDSFVFYEYDGTTLRPTGSELSYAVAGDGVMDGVVAVDLDGNQLDDLVFTSVDIDDYTFLGAWAALADPEGGLDTPTEWAQIPPCSGDYCEVDYFEAQ</sequence>
<evidence type="ECO:0000256" key="2">
    <source>
        <dbReference type="SAM" id="MobiDB-lite"/>
    </source>
</evidence>
<keyword evidence="1" id="KW-0732">Signal</keyword>
<gene>
    <name evidence="4" type="ORF">F0U47_16245</name>
</gene>
<evidence type="ECO:0000313" key="5">
    <source>
        <dbReference type="Proteomes" id="UP000324351"/>
    </source>
</evidence>
<feature type="compositionally biased region" description="Gly residues" evidence="2">
    <location>
        <begin position="1"/>
        <end position="10"/>
    </location>
</feature>
<dbReference type="InterPro" id="IPR013517">
    <property type="entry name" value="FG-GAP"/>
</dbReference>
<dbReference type="RefSeq" id="WP_149751520.1">
    <property type="nucleotide sequence ID" value="NZ_VUJW01000010.1"/>
</dbReference>
<proteinExistence type="predicted"/>
<evidence type="ECO:0000256" key="1">
    <source>
        <dbReference type="ARBA" id="ARBA00022729"/>
    </source>
</evidence>
<evidence type="ECO:0000256" key="3">
    <source>
        <dbReference type="SAM" id="Phobius"/>
    </source>
</evidence>
<dbReference type="Pfam" id="PF13517">
    <property type="entry name" value="FG-GAP_3"/>
    <property type="match status" value="2"/>
</dbReference>
<feature type="compositionally biased region" description="Pro residues" evidence="2">
    <location>
        <begin position="37"/>
        <end position="52"/>
    </location>
</feature>
<dbReference type="PANTHER" id="PTHR46580">
    <property type="entry name" value="SENSOR KINASE-RELATED"/>
    <property type="match status" value="1"/>
</dbReference>
<dbReference type="PANTHER" id="PTHR46580:SF2">
    <property type="entry name" value="MAM DOMAIN-CONTAINING PROTEIN"/>
    <property type="match status" value="1"/>
</dbReference>
<dbReference type="Gene3D" id="2.130.10.130">
    <property type="entry name" value="Integrin alpha, N-terminal"/>
    <property type="match status" value="1"/>
</dbReference>
<dbReference type="SUPFAM" id="SSF69318">
    <property type="entry name" value="Integrin alpha N-terminal domain"/>
    <property type="match status" value="1"/>
</dbReference>
<keyword evidence="3" id="KW-0812">Transmembrane</keyword>
<reference evidence="4 5" key="1">
    <citation type="submission" date="2019-09" db="EMBL/GenBank/DDBJ databases">
        <title>Nocardioides panacisoli sp. nov., isolated from the soil of a ginseng field.</title>
        <authorList>
            <person name="Cho C."/>
        </authorList>
    </citation>
    <scope>NUCLEOTIDE SEQUENCE [LARGE SCALE GENOMIC DNA]</scope>
    <source>
        <strain evidence="4 5">BN140041</strain>
    </source>
</reference>
<evidence type="ECO:0000313" key="4">
    <source>
        <dbReference type="EMBL" id="KAA1425893.1"/>
    </source>
</evidence>
<dbReference type="Gene3D" id="2.40.128.340">
    <property type="match status" value="1"/>
</dbReference>
<dbReference type="AlphaFoldDB" id="A0A5B1LZ01"/>
<dbReference type="Proteomes" id="UP000324351">
    <property type="component" value="Unassembled WGS sequence"/>
</dbReference>
<feature type="compositionally biased region" description="Low complexity" evidence="2">
    <location>
        <begin position="53"/>
        <end position="72"/>
    </location>
</feature>
<evidence type="ECO:0008006" key="6">
    <source>
        <dbReference type="Google" id="ProtNLM"/>
    </source>
</evidence>
<organism evidence="4 5">
    <name type="scientific">Nocardioides antri</name>
    <dbReference type="NCBI Taxonomy" id="2607659"/>
    <lineage>
        <taxon>Bacteria</taxon>
        <taxon>Bacillati</taxon>
        <taxon>Actinomycetota</taxon>
        <taxon>Actinomycetes</taxon>
        <taxon>Propionibacteriales</taxon>
        <taxon>Nocardioidaceae</taxon>
        <taxon>Nocardioides</taxon>
    </lineage>
</organism>